<proteinExistence type="predicted"/>
<organism evidence="1 2">
    <name type="scientific">Dryocola boscaweniae</name>
    <dbReference type="NCBI Taxonomy" id="2925397"/>
    <lineage>
        <taxon>Bacteria</taxon>
        <taxon>Pseudomonadati</taxon>
        <taxon>Pseudomonadota</taxon>
        <taxon>Gammaproteobacteria</taxon>
        <taxon>Enterobacterales</taxon>
        <taxon>Enterobacteriaceae</taxon>
        <taxon>Dryocola</taxon>
    </lineage>
</organism>
<dbReference type="RefSeq" id="WP_271122009.1">
    <property type="nucleotide sequence ID" value="NZ_JALHAN010000059.1"/>
</dbReference>
<evidence type="ECO:0000313" key="1">
    <source>
        <dbReference type="EMBL" id="MCT4701168.1"/>
    </source>
</evidence>
<dbReference type="Proteomes" id="UP001150641">
    <property type="component" value="Unassembled WGS sequence"/>
</dbReference>
<comment type="caution">
    <text evidence="1">The sequence shown here is derived from an EMBL/GenBank/DDBJ whole genome shotgun (WGS) entry which is preliminary data.</text>
</comment>
<accession>A0A9X2W512</accession>
<dbReference type="EMBL" id="JALHAP010000072">
    <property type="protein sequence ID" value="MCT4701168.1"/>
    <property type="molecule type" value="Genomic_DNA"/>
</dbReference>
<evidence type="ECO:0000313" key="2">
    <source>
        <dbReference type="Proteomes" id="UP001150641"/>
    </source>
</evidence>
<dbReference type="AlphaFoldDB" id="A0A9X2W512"/>
<keyword evidence="2" id="KW-1185">Reference proteome</keyword>
<name>A0A9X2W512_9ENTR</name>
<reference evidence="1" key="1">
    <citation type="submission" date="2022-03" db="EMBL/GenBank/DDBJ databases">
        <title>Proposal of a novel genus Dryocolo and two novel species.</title>
        <authorList>
            <person name="Maddock D.W."/>
            <person name="Brady C.L."/>
            <person name="Denman S."/>
            <person name="Arnold D."/>
        </authorList>
    </citation>
    <scope>NUCLEOTIDE SEQUENCE</scope>
    <source>
        <strain evidence="1">H6W4</strain>
    </source>
</reference>
<sequence>MDWKDLASTAVYTGITNENESIWEHVDGVDVEFIGAFLTAHLSLEKYISDYLRLRYPSLSWVDAKLTFSQKIALIQHEPAETPYNEIYLRIKDFNNIRNKISHQLNYQITDKEKSKFVDFYMKITKGSQTKPDIDIDNMADLLNFFLMITKSYFASAISYYHYNKTGHRQQE</sequence>
<protein>
    <submittedName>
        <fullName evidence="1">Uncharacterized protein</fullName>
    </submittedName>
</protein>
<gene>
    <name evidence="1" type="ORF">MUA00_05020</name>
</gene>